<comment type="caution">
    <text evidence="1">The sequence shown here is derived from an EMBL/GenBank/DDBJ whole genome shotgun (WGS) entry which is preliminary data.</text>
</comment>
<dbReference type="EMBL" id="BARV01044167">
    <property type="protein sequence ID" value="GAI69803.1"/>
    <property type="molecule type" value="Genomic_DNA"/>
</dbReference>
<proteinExistence type="predicted"/>
<reference evidence="1" key="1">
    <citation type="journal article" date="2014" name="Front. Microbiol.">
        <title>High frequency of phylogenetically diverse reductive dehalogenase-homologous genes in deep subseafloor sedimentary metagenomes.</title>
        <authorList>
            <person name="Kawai M."/>
            <person name="Futagami T."/>
            <person name="Toyoda A."/>
            <person name="Takaki Y."/>
            <person name="Nishi S."/>
            <person name="Hori S."/>
            <person name="Arai W."/>
            <person name="Tsubouchi T."/>
            <person name="Morono Y."/>
            <person name="Uchiyama I."/>
            <person name="Ito T."/>
            <person name="Fujiyama A."/>
            <person name="Inagaki F."/>
            <person name="Takami H."/>
        </authorList>
    </citation>
    <scope>NUCLEOTIDE SEQUENCE</scope>
    <source>
        <strain evidence="1">Expedition CK06-06</strain>
    </source>
</reference>
<name>X1QNH5_9ZZZZ</name>
<dbReference type="AlphaFoldDB" id="X1QNH5"/>
<feature type="non-terminal residue" evidence="1">
    <location>
        <position position="1"/>
    </location>
</feature>
<organism evidence="1">
    <name type="scientific">marine sediment metagenome</name>
    <dbReference type="NCBI Taxonomy" id="412755"/>
    <lineage>
        <taxon>unclassified sequences</taxon>
        <taxon>metagenomes</taxon>
        <taxon>ecological metagenomes</taxon>
    </lineage>
</organism>
<gene>
    <name evidence="1" type="ORF">S06H3_65530</name>
</gene>
<evidence type="ECO:0000313" key="1">
    <source>
        <dbReference type="EMBL" id="GAI69803.1"/>
    </source>
</evidence>
<accession>X1QNH5</accession>
<protein>
    <submittedName>
        <fullName evidence="1">Uncharacterized protein</fullName>
    </submittedName>
</protein>
<sequence length="42" mass="4912">RPEFALGLGYIFCLIETCLKKISIITWEVLNLYYKKSASEEK</sequence>